<gene>
    <name evidence="1" type="ORF">Agabi119p4_3666</name>
</gene>
<name>A0A8H7KI72_AGABI</name>
<dbReference type="EMBL" id="JABXXO010000005">
    <property type="protein sequence ID" value="KAF7777594.1"/>
    <property type="molecule type" value="Genomic_DNA"/>
</dbReference>
<reference evidence="1 2" key="1">
    <citation type="journal article" name="Sci. Rep.">
        <title>Telomere-to-telomere assembled and centromere annotated genomes of the two main subspecies of the button mushroom Agaricus bisporus reveal especially polymorphic chromosome ends.</title>
        <authorList>
            <person name="Sonnenberg A.S.M."/>
            <person name="Sedaghat-Telgerd N."/>
            <person name="Lavrijssen B."/>
            <person name="Ohm R.A."/>
            <person name="Hendrickx P.M."/>
            <person name="Scholtmeijer K."/>
            <person name="Baars J.J.P."/>
            <person name="van Peer A."/>
        </authorList>
    </citation>
    <scope>NUCLEOTIDE SEQUENCE [LARGE SCALE GENOMIC DNA]</scope>
    <source>
        <strain evidence="1 2">H119_p4</strain>
    </source>
</reference>
<evidence type="ECO:0000313" key="2">
    <source>
        <dbReference type="Proteomes" id="UP000629468"/>
    </source>
</evidence>
<dbReference type="Gene3D" id="3.80.10.10">
    <property type="entry name" value="Ribonuclease Inhibitor"/>
    <property type="match status" value="1"/>
</dbReference>
<accession>A0A8H7KI72</accession>
<comment type="caution">
    <text evidence="1">The sequence shown here is derived from an EMBL/GenBank/DDBJ whole genome shotgun (WGS) entry which is preliminary data.</text>
</comment>
<dbReference type="SUPFAM" id="SSF52047">
    <property type="entry name" value="RNI-like"/>
    <property type="match status" value="1"/>
</dbReference>
<protein>
    <submittedName>
        <fullName evidence="1">Uncharacterized protein</fullName>
    </submittedName>
</protein>
<proteinExistence type="predicted"/>
<sequence length="468" mass="53349">MTGSHVLPGDIILEIAGFATPSGKSEELCNLRLVSKRFDNLISPLLFSTIRLEFRDTDYRRSTAPDYTRCHEIIQALATHSTTVFDHTKKLYLSLGVLYSTNSEDVSAARTSFSDEIFNAICGLKNLRTIYCFFDTRPDTEELAIKVFRALGTLSSFQGFEYIGFSTPFHLTLSFTFKPLSNLTIFRIGGDWDNPENVIPEVASLLSRCPEMTELSLNGRYSSRLEKPTLRDIFSEIGQLERPWRLQKLELISVVVTLDDIRAHIRHLKHLTFLQIFDSPFSPTFGQIWDIFQQNGIALKELSTDHLEDPLYLRYLSSYSGLTSLKLKPSPERYENPEAVKQIYLQVLPKHAETLESLAIEWRGTPTKEGLAELVKCQKLTDLQVCVDVSKETLEQGDVSLLEMWFDAGLQLSNLAHLLLLPLETHEGDDWLTFNHAVTEILLKYREERGLNFGVNYNWLQKALPGDD</sequence>
<dbReference type="AlphaFoldDB" id="A0A8H7KI72"/>
<organism evidence="1 2">
    <name type="scientific">Agaricus bisporus var. burnettii</name>
    <dbReference type="NCBI Taxonomy" id="192524"/>
    <lineage>
        <taxon>Eukaryota</taxon>
        <taxon>Fungi</taxon>
        <taxon>Dikarya</taxon>
        <taxon>Basidiomycota</taxon>
        <taxon>Agaricomycotina</taxon>
        <taxon>Agaricomycetes</taxon>
        <taxon>Agaricomycetidae</taxon>
        <taxon>Agaricales</taxon>
        <taxon>Agaricineae</taxon>
        <taxon>Agaricaceae</taxon>
        <taxon>Agaricus</taxon>
    </lineage>
</organism>
<dbReference type="InterPro" id="IPR032675">
    <property type="entry name" value="LRR_dom_sf"/>
</dbReference>
<evidence type="ECO:0000313" key="1">
    <source>
        <dbReference type="EMBL" id="KAF7777594.1"/>
    </source>
</evidence>
<dbReference type="Proteomes" id="UP000629468">
    <property type="component" value="Unassembled WGS sequence"/>
</dbReference>